<dbReference type="AlphaFoldDB" id="A0A8J2JNW2"/>
<evidence type="ECO:0000313" key="2">
    <source>
        <dbReference type="Proteomes" id="UP000708208"/>
    </source>
</evidence>
<dbReference type="EMBL" id="CAJVCH010076678">
    <property type="protein sequence ID" value="CAG7721070.1"/>
    <property type="molecule type" value="Genomic_DNA"/>
</dbReference>
<evidence type="ECO:0000313" key="1">
    <source>
        <dbReference type="EMBL" id="CAG7721070.1"/>
    </source>
</evidence>
<dbReference type="Proteomes" id="UP000708208">
    <property type="component" value="Unassembled WGS sequence"/>
</dbReference>
<feature type="non-terminal residue" evidence="1">
    <location>
        <position position="1"/>
    </location>
</feature>
<gene>
    <name evidence="1" type="ORF">AFUS01_LOCUS10318</name>
</gene>
<protein>
    <submittedName>
        <fullName evidence="1">Uncharacterized protein</fullName>
    </submittedName>
</protein>
<accession>A0A8J2JNW2</accession>
<comment type="caution">
    <text evidence="1">The sequence shown here is derived from an EMBL/GenBank/DDBJ whole genome shotgun (WGS) entry which is preliminary data.</text>
</comment>
<dbReference type="OrthoDB" id="288203at2759"/>
<name>A0A8J2JNW2_9HEXA</name>
<reference evidence="1" key="1">
    <citation type="submission" date="2021-06" db="EMBL/GenBank/DDBJ databases">
        <authorList>
            <person name="Hodson N. C."/>
            <person name="Mongue J. A."/>
            <person name="Jaron S. K."/>
        </authorList>
    </citation>
    <scope>NUCLEOTIDE SEQUENCE</scope>
</reference>
<proteinExistence type="predicted"/>
<keyword evidence="2" id="KW-1185">Reference proteome</keyword>
<sequence>PRVKIMKGETESGIEFVLIDLDRSLTFPSVDYITYEVSKTAKRWGNGKSP</sequence>
<feature type="non-terminal residue" evidence="1">
    <location>
        <position position="50"/>
    </location>
</feature>
<organism evidence="1 2">
    <name type="scientific">Allacma fusca</name>
    <dbReference type="NCBI Taxonomy" id="39272"/>
    <lineage>
        <taxon>Eukaryota</taxon>
        <taxon>Metazoa</taxon>
        <taxon>Ecdysozoa</taxon>
        <taxon>Arthropoda</taxon>
        <taxon>Hexapoda</taxon>
        <taxon>Collembola</taxon>
        <taxon>Symphypleona</taxon>
        <taxon>Sminthuridae</taxon>
        <taxon>Allacma</taxon>
    </lineage>
</organism>